<dbReference type="Proteomes" id="UP000218113">
    <property type="component" value="Unassembled WGS sequence"/>
</dbReference>
<feature type="transmembrane region" description="Helical" evidence="1">
    <location>
        <begin position="9"/>
        <end position="26"/>
    </location>
</feature>
<keyword evidence="1" id="KW-0812">Transmembrane</keyword>
<proteinExistence type="predicted"/>
<evidence type="ECO:0000313" key="2">
    <source>
        <dbReference type="EMBL" id="PCI27819.1"/>
    </source>
</evidence>
<feature type="transmembrane region" description="Helical" evidence="1">
    <location>
        <begin position="60"/>
        <end position="81"/>
    </location>
</feature>
<accession>A0A2A4T3G0</accession>
<keyword evidence="1" id="KW-1133">Transmembrane helix</keyword>
<reference evidence="3" key="1">
    <citation type="submission" date="2017-08" db="EMBL/GenBank/DDBJ databases">
        <title>A dynamic microbial community with high functional redundancy inhabits the cold, oxic subseafloor aquifer.</title>
        <authorList>
            <person name="Tully B.J."/>
            <person name="Wheat C.G."/>
            <person name="Glazer B.T."/>
            <person name="Huber J.A."/>
        </authorList>
    </citation>
    <scope>NUCLEOTIDE SEQUENCE [LARGE SCALE GENOMIC DNA]</scope>
</reference>
<comment type="caution">
    <text evidence="2">The sequence shown here is derived from an EMBL/GenBank/DDBJ whole genome shotgun (WGS) entry which is preliminary data.</text>
</comment>
<gene>
    <name evidence="2" type="ORF">COB67_07710</name>
</gene>
<dbReference type="AlphaFoldDB" id="A0A2A4T3G0"/>
<dbReference type="EMBL" id="NVSR01000048">
    <property type="protein sequence ID" value="PCI27819.1"/>
    <property type="molecule type" value="Genomic_DNA"/>
</dbReference>
<feature type="transmembrane region" description="Helical" evidence="1">
    <location>
        <begin position="87"/>
        <end position="107"/>
    </location>
</feature>
<name>A0A2A4T3G0_9DELT</name>
<sequence>MFMIEYRDIGWWYWLVTASLLTFGVMGNIEGFQYAIVLTIFQLIHYLLRERSVKAFPVQVRFWYLSLLIVSLPNSMQWLFWMPTIGTWAQIIFGYCAMARCVSLWPWNRDEAFTFKLINKTFFTRPIRGSVQQGFASAKSV</sequence>
<evidence type="ECO:0000313" key="3">
    <source>
        <dbReference type="Proteomes" id="UP000218113"/>
    </source>
</evidence>
<keyword evidence="1" id="KW-0472">Membrane</keyword>
<protein>
    <submittedName>
        <fullName evidence="2">Uncharacterized protein</fullName>
    </submittedName>
</protein>
<feature type="transmembrane region" description="Helical" evidence="1">
    <location>
        <begin position="32"/>
        <end position="48"/>
    </location>
</feature>
<organism evidence="2 3">
    <name type="scientific">SAR324 cluster bacterium</name>
    <dbReference type="NCBI Taxonomy" id="2024889"/>
    <lineage>
        <taxon>Bacteria</taxon>
        <taxon>Deltaproteobacteria</taxon>
        <taxon>SAR324 cluster</taxon>
    </lineage>
</organism>
<evidence type="ECO:0000256" key="1">
    <source>
        <dbReference type="SAM" id="Phobius"/>
    </source>
</evidence>